<dbReference type="AlphaFoldDB" id="A0A841D2J0"/>
<keyword evidence="9" id="KW-1185">Reference proteome</keyword>
<dbReference type="Gene3D" id="6.10.250.3150">
    <property type="match status" value="1"/>
</dbReference>
<dbReference type="PANTHER" id="PTHR47359">
    <property type="entry name" value="PEPTIDOGLYCAN DL-ENDOPEPTIDASE CWLO"/>
    <property type="match status" value="1"/>
</dbReference>
<evidence type="ECO:0000259" key="7">
    <source>
        <dbReference type="PROSITE" id="PS51935"/>
    </source>
</evidence>
<gene>
    <name evidence="8" type="ORF">FHS22_002979</name>
</gene>
<name>A0A841D2J0_PLAVE</name>
<feature type="domain" description="NlpC/P60" evidence="7">
    <location>
        <begin position="235"/>
        <end position="351"/>
    </location>
</feature>
<dbReference type="Pfam" id="PF00877">
    <property type="entry name" value="NLPC_P60"/>
    <property type="match status" value="1"/>
</dbReference>
<organism evidence="8 9">
    <name type="scientific">Planomonospora venezuelensis</name>
    <dbReference type="NCBI Taxonomy" id="1999"/>
    <lineage>
        <taxon>Bacteria</taxon>
        <taxon>Bacillati</taxon>
        <taxon>Actinomycetota</taxon>
        <taxon>Actinomycetes</taxon>
        <taxon>Streptosporangiales</taxon>
        <taxon>Streptosporangiaceae</taxon>
        <taxon>Planomonospora</taxon>
    </lineage>
</organism>
<proteinExistence type="inferred from homology"/>
<dbReference type="Proteomes" id="UP000562352">
    <property type="component" value="Unassembled WGS sequence"/>
</dbReference>
<evidence type="ECO:0000313" key="9">
    <source>
        <dbReference type="Proteomes" id="UP000562352"/>
    </source>
</evidence>
<feature type="coiled-coil region" evidence="5">
    <location>
        <begin position="60"/>
        <end position="108"/>
    </location>
</feature>
<dbReference type="Gene3D" id="3.90.1720.10">
    <property type="entry name" value="endopeptidase domain like (from Nostoc punctiforme)"/>
    <property type="match status" value="1"/>
</dbReference>
<evidence type="ECO:0000256" key="5">
    <source>
        <dbReference type="SAM" id="Coils"/>
    </source>
</evidence>
<dbReference type="InterPro" id="IPR051794">
    <property type="entry name" value="PG_Endopeptidase_C40"/>
</dbReference>
<feature type="coiled-coil region" evidence="5">
    <location>
        <begin position="155"/>
        <end position="210"/>
    </location>
</feature>
<evidence type="ECO:0000256" key="3">
    <source>
        <dbReference type="ARBA" id="ARBA00022801"/>
    </source>
</evidence>
<dbReference type="SUPFAM" id="SSF54001">
    <property type="entry name" value="Cysteine proteinases"/>
    <property type="match status" value="1"/>
</dbReference>
<keyword evidence="2" id="KW-0645">Protease</keyword>
<keyword evidence="5" id="KW-0175">Coiled coil</keyword>
<keyword evidence="4" id="KW-0788">Thiol protease</keyword>
<dbReference type="InterPro" id="IPR038765">
    <property type="entry name" value="Papain-like_cys_pep_sf"/>
</dbReference>
<reference evidence="8 9" key="1">
    <citation type="submission" date="2020-08" db="EMBL/GenBank/DDBJ databases">
        <title>Genomic Encyclopedia of Type Strains, Phase III (KMG-III): the genomes of soil and plant-associated and newly described type strains.</title>
        <authorList>
            <person name="Whitman W."/>
        </authorList>
    </citation>
    <scope>NUCLEOTIDE SEQUENCE [LARGE SCALE GENOMIC DNA]</scope>
    <source>
        <strain evidence="8 9">CECT 3303</strain>
    </source>
</reference>
<evidence type="ECO:0000256" key="4">
    <source>
        <dbReference type="ARBA" id="ARBA00022807"/>
    </source>
</evidence>
<comment type="similarity">
    <text evidence="1">Belongs to the peptidase C40 family.</text>
</comment>
<sequence>MKRTRDRGGRHAGERARGRERTPRAPRGLSRRIAVIAAAFTALTLGTPLVAATADPQPGLQELAKQAEKLHNEIARLTEQFNGERVKLKQAERAAAAAKKTLSGSEAELEARRYKASLLAQSSYMSGGLTSGLAFAGSGDPDAFLDQAATVYALQQQQSEEVAQVSQAIKAAERAKAGAKARTAQVNKLLDEIETKRTKIQRLVARVESDLFRSVRERAGSGGRRVKVDVPIVGSGKAAQAARWALTQQLKPYVWGAEGPNGFDCSGLVMWAYQKVGISLPHYTGDQWGAGTHISKAELRPGDLVFFYNDLHHVGIYIGGGMMVHAPRTGDVIHIASIENRPFAGGVRIAN</sequence>
<evidence type="ECO:0000256" key="6">
    <source>
        <dbReference type="SAM" id="MobiDB-lite"/>
    </source>
</evidence>
<dbReference type="GO" id="GO:0006508">
    <property type="term" value="P:proteolysis"/>
    <property type="evidence" value="ECO:0007669"/>
    <property type="project" value="UniProtKB-KW"/>
</dbReference>
<protein>
    <submittedName>
        <fullName evidence="8">Cell wall-associated NlpC family hydrolase</fullName>
    </submittedName>
</protein>
<dbReference type="PANTHER" id="PTHR47359:SF3">
    <property type="entry name" value="NLP_P60 DOMAIN-CONTAINING PROTEIN-RELATED"/>
    <property type="match status" value="1"/>
</dbReference>
<feature type="compositionally biased region" description="Basic and acidic residues" evidence="6">
    <location>
        <begin position="1"/>
        <end position="23"/>
    </location>
</feature>
<evidence type="ECO:0000313" key="8">
    <source>
        <dbReference type="EMBL" id="MBB5963699.1"/>
    </source>
</evidence>
<dbReference type="RefSeq" id="WP_338047753.1">
    <property type="nucleotide sequence ID" value="NZ_BAAAWZ010000001.1"/>
</dbReference>
<dbReference type="EMBL" id="JACHJJ010000008">
    <property type="protein sequence ID" value="MBB5963699.1"/>
    <property type="molecule type" value="Genomic_DNA"/>
</dbReference>
<feature type="region of interest" description="Disordered" evidence="6">
    <location>
        <begin position="1"/>
        <end position="28"/>
    </location>
</feature>
<dbReference type="PROSITE" id="PS51935">
    <property type="entry name" value="NLPC_P60"/>
    <property type="match status" value="1"/>
</dbReference>
<dbReference type="GO" id="GO:0008234">
    <property type="term" value="F:cysteine-type peptidase activity"/>
    <property type="evidence" value="ECO:0007669"/>
    <property type="project" value="UniProtKB-KW"/>
</dbReference>
<evidence type="ECO:0000256" key="2">
    <source>
        <dbReference type="ARBA" id="ARBA00022670"/>
    </source>
</evidence>
<keyword evidence="3 8" id="KW-0378">Hydrolase</keyword>
<accession>A0A841D2J0</accession>
<evidence type="ECO:0000256" key="1">
    <source>
        <dbReference type="ARBA" id="ARBA00007074"/>
    </source>
</evidence>
<comment type="caution">
    <text evidence="8">The sequence shown here is derived from an EMBL/GenBank/DDBJ whole genome shotgun (WGS) entry which is preliminary data.</text>
</comment>
<dbReference type="InterPro" id="IPR000064">
    <property type="entry name" value="NLP_P60_dom"/>
</dbReference>